<proteinExistence type="predicted"/>
<accession>A0A5K7WSX4</accession>
<reference evidence="1 2" key="1">
    <citation type="submission" date="2019-09" db="EMBL/GenBank/DDBJ databases">
        <title>Complete genome sequence of Sporolactobacillus terrae 70-3.</title>
        <authorList>
            <person name="Tanaka N."/>
            <person name="Shiwa Y."/>
            <person name="Fujita N."/>
            <person name="Tanasupawat S."/>
        </authorList>
    </citation>
    <scope>NUCLEOTIDE SEQUENCE [LARGE SCALE GENOMIC DNA]</scope>
    <source>
        <strain evidence="1 2">70-3</strain>
    </source>
</reference>
<dbReference type="RefSeq" id="WP_139693278.1">
    <property type="nucleotide sequence ID" value="NZ_AP021853.1"/>
</dbReference>
<dbReference type="InterPro" id="IPR012337">
    <property type="entry name" value="RNaseH-like_sf"/>
</dbReference>
<evidence type="ECO:0000313" key="1">
    <source>
        <dbReference type="EMBL" id="BBN97585.1"/>
    </source>
</evidence>
<dbReference type="SUPFAM" id="SSF53098">
    <property type="entry name" value="Ribonuclease H-like"/>
    <property type="match status" value="1"/>
</dbReference>
<protein>
    <submittedName>
        <fullName evidence="1">Uncharacterized protein</fullName>
    </submittedName>
</protein>
<dbReference type="AlphaFoldDB" id="A0A5K7WSX4"/>
<evidence type="ECO:0000313" key="2">
    <source>
        <dbReference type="Proteomes" id="UP000326951"/>
    </source>
</evidence>
<name>A0A5K7WSX4_9BACL</name>
<dbReference type="InterPro" id="IPR036397">
    <property type="entry name" value="RNaseH_sf"/>
</dbReference>
<dbReference type="EMBL" id="AP021853">
    <property type="protein sequence ID" value="BBN97585.1"/>
    <property type="molecule type" value="Genomic_DNA"/>
</dbReference>
<sequence>MKIKELLYYDNDMRHLNGELETIMNCTFKAIELEFRKITIKYDATVILSWAYKESLRKQSSSSRMLSKRYHGFIEGMRVYIDIEFKKIKAHSHKYYNERVDLLAKQAA</sequence>
<dbReference type="Gene3D" id="3.30.420.10">
    <property type="entry name" value="Ribonuclease H-like superfamily/Ribonuclease H"/>
    <property type="match status" value="1"/>
</dbReference>
<dbReference type="GO" id="GO:0003676">
    <property type="term" value="F:nucleic acid binding"/>
    <property type="evidence" value="ECO:0007669"/>
    <property type="project" value="InterPro"/>
</dbReference>
<organism evidence="1 2">
    <name type="scientific">Sporolactobacillus terrae</name>
    <dbReference type="NCBI Taxonomy" id="269673"/>
    <lineage>
        <taxon>Bacteria</taxon>
        <taxon>Bacillati</taxon>
        <taxon>Bacillota</taxon>
        <taxon>Bacilli</taxon>
        <taxon>Bacillales</taxon>
        <taxon>Sporolactobacillaceae</taxon>
        <taxon>Sporolactobacillus</taxon>
    </lineage>
</organism>
<dbReference type="Proteomes" id="UP000326951">
    <property type="component" value="Chromosome"/>
</dbReference>
<gene>
    <name evidence="1" type="ORF">St703_02900</name>
</gene>